<reference evidence="3" key="1">
    <citation type="submission" date="2014-05" db="EMBL/GenBank/DDBJ databases">
        <authorList>
            <person name="Jahns A.C."/>
            <person name="Eilers H."/>
            <person name="Alexeyev O.A."/>
        </authorList>
    </citation>
    <scope>NUCLEOTIDE SEQUENCE [LARGE SCALE GENOMIC DNA]</scope>
    <source>
        <strain evidence="3">DSM 20700</strain>
    </source>
</reference>
<keyword evidence="2" id="KW-1133">Transmembrane helix</keyword>
<feature type="region of interest" description="Disordered" evidence="1">
    <location>
        <begin position="298"/>
        <end position="322"/>
    </location>
</feature>
<gene>
    <name evidence="3" type="ORF">L860_02465</name>
</gene>
<feature type="transmembrane region" description="Helical" evidence="2">
    <location>
        <begin position="326"/>
        <end position="347"/>
    </location>
</feature>
<evidence type="ECO:0000256" key="2">
    <source>
        <dbReference type="SAM" id="Phobius"/>
    </source>
</evidence>
<evidence type="ECO:0000313" key="3">
    <source>
        <dbReference type="EMBL" id="OCT43829.1"/>
    </source>
</evidence>
<dbReference type="EMBL" id="JNBU01000001">
    <property type="protein sequence ID" value="OCT43829.1"/>
    <property type="molecule type" value="Genomic_DNA"/>
</dbReference>
<evidence type="ECO:0000256" key="1">
    <source>
        <dbReference type="SAM" id="MobiDB-lite"/>
    </source>
</evidence>
<keyword evidence="2" id="KW-0472">Membrane</keyword>
<comment type="caution">
    <text evidence="3">The sequence shown here is derived from an EMBL/GenBank/DDBJ whole genome shotgun (WGS) entry which is preliminary data.</text>
</comment>
<keyword evidence="2" id="KW-0812">Transmembrane</keyword>
<protein>
    <submittedName>
        <fullName evidence="3">Uncharacterized protein</fullName>
    </submittedName>
</protein>
<organism evidence="3">
    <name type="scientific">Cutibacterium granulosum DSM 20700</name>
    <dbReference type="NCBI Taxonomy" id="1160719"/>
    <lineage>
        <taxon>Bacteria</taxon>
        <taxon>Bacillati</taxon>
        <taxon>Actinomycetota</taxon>
        <taxon>Actinomycetes</taxon>
        <taxon>Propionibacteriales</taxon>
        <taxon>Propionibacteriaceae</taxon>
        <taxon>Cutibacterium</taxon>
    </lineage>
</organism>
<sequence>MPKVARLGLQRGWIVKARRTVSWVAAVVTAGVATWWPVAAHADAGVSGRLCADPNYECTVSVYGGDAREVSYSGVDVTGKPGTRVRLAAYYVRTDDHGKLTKLERFVVGDKPVVVGDTGIVGTRLGFPTVQDDPAKIPSAWVFVGPDDVTMDNLDRAAGSFVPYGTLKPTVLGDGWGLEKPVGQTIGVRTVGSMLTGTYQIEYQDDAGHWVNVTKARKTNPDEPFCSGSLGAEARFDSPDTAQVCMDDPSKPVDIGYQLPRGMRHHRYKMRMTSYGGDGLIVVHSWDVVPSDHPVQAPYKGTFREPRHRGASSLAGAEERHPSNRIVQGAVGAGAVVAAAAMAGAGWRGRRIMRGRA</sequence>
<name>A0A9X5LVB9_9ACTN</name>
<feature type="transmembrane region" description="Helical" evidence="2">
    <location>
        <begin position="21"/>
        <end position="38"/>
    </location>
</feature>
<proteinExistence type="predicted"/>
<accession>A0A9X5LVB9</accession>
<dbReference type="AlphaFoldDB" id="A0A9X5LVB9"/>